<proteinExistence type="predicted"/>
<dbReference type="PROSITE" id="PS00018">
    <property type="entry name" value="EF_HAND_1"/>
    <property type="match status" value="1"/>
</dbReference>
<keyword evidence="3" id="KW-0106">Calcium</keyword>
<evidence type="ECO:0000256" key="4">
    <source>
        <dbReference type="PROSITE-ProRule" id="PRU00339"/>
    </source>
</evidence>
<gene>
    <name evidence="6" type="ORF">CCMP2556_LOCUS9588</name>
</gene>
<feature type="repeat" description="TPR" evidence="4">
    <location>
        <begin position="159"/>
        <end position="192"/>
    </location>
</feature>
<dbReference type="Pfam" id="PF00515">
    <property type="entry name" value="TPR_1"/>
    <property type="match status" value="1"/>
</dbReference>
<dbReference type="PROSITE" id="PS50222">
    <property type="entry name" value="EF_HAND_2"/>
    <property type="match status" value="1"/>
</dbReference>
<keyword evidence="7" id="KW-1185">Reference proteome</keyword>
<dbReference type="Pfam" id="PF13414">
    <property type="entry name" value="TPR_11"/>
    <property type="match status" value="1"/>
</dbReference>
<feature type="domain" description="EF-hand" evidence="5">
    <location>
        <begin position="578"/>
        <end position="613"/>
    </location>
</feature>
<dbReference type="InterPro" id="IPR011992">
    <property type="entry name" value="EF-hand-dom_pair"/>
</dbReference>
<evidence type="ECO:0000256" key="3">
    <source>
        <dbReference type="ARBA" id="ARBA00022837"/>
    </source>
</evidence>
<dbReference type="SMART" id="SM00028">
    <property type="entry name" value="TPR"/>
    <property type="match status" value="5"/>
</dbReference>
<dbReference type="Pfam" id="PF13174">
    <property type="entry name" value="TPR_6"/>
    <property type="match status" value="1"/>
</dbReference>
<dbReference type="InterPro" id="IPR011717">
    <property type="entry name" value="TPR-4"/>
</dbReference>
<evidence type="ECO:0000256" key="1">
    <source>
        <dbReference type="ARBA" id="ARBA00022737"/>
    </source>
</evidence>
<dbReference type="InterPro" id="IPR011990">
    <property type="entry name" value="TPR-like_helical_dom_sf"/>
</dbReference>
<feature type="repeat" description="TPR" evidence="4">
    <location>
        <begin position="125"/>
        <end position="158"/>
    </location>
</feature>
<protein>
    <recommendedName>
        <fullName evidence="5">EF-hand domain-containing protein</fullName>
    </recommendedName>
</protein>
<sequence length="764" mass="86287">MPYAVYTPVYSRKGSSTQRNATRSRIPDSACFHKKLQDITPTASKLLPRRHWLVLLGFAGGLAGRPGDRRACRAESALTEEQKLAILKEVQSMGDIAVSAPTVEEEEAAWTRMLDRFAGLPDIEVRVRCNRGNSLARQGKLQEALADYNRAIELVPNAPDPHLNRGAVYESLGRLEDALKDYDVVLQDDPGDPAAWNNRGNALLGLQRFEEAKDSFQQALDISGSQQFAFAGVNLAIAQYELKEDAQAVQTLRKLLARYAEAFPDARAAYALVLWDQGERVEAESQWDRATSVDPRYRQAQWVSEFRRWPPRLMSVFRRFSETTSVKADLALSFKRRDDPWISLIHTLWDWRCQGLREIIITELLGRSGWVHVADLTEGMRQGPISHAIRKEKKNLRPMPPLMTLHDMKSPSMLNRRSTLPALLDVNSEALMLSRQLHLDFHEVKFVVQELRRDGRRLSNGGMDLGTFRQILLRVFGLDDIKEHVVQNAYGECLAAEGPIDTRKFMIWYRDHIFNIEATKSQAEQGDGLTLELAKKHNCSCIELDKVKLQFDHFDLDKSGVCLAAIGRGGTGRGKSDLPRNRLLRFWHEADLDQNGVIDFQEFTEWYMKYFGSASPGGIVEAFYKSFMPDVQRTHHLENLIESEAMAVVHQSIGPKTVCPQDLLGAQSLACHVCLCSFQKGVPIGLILRKTTFGVPVQMDANGLWEVIQATAVLNYIHSFRCLPELVEGTRLLSAVAIGVRPPNILRTSQSLVGRILFRSFWEI</sequence>
<dbReference type="InterPro" id="IPR002048">
    <property type="entry name" value="EF_hand_dom"/>
</dbReference>
<keyword evidence="2 4" id="KW-0802">TPR repeat</keyword>
<dbReference type="EMBL" id="CAXAMN010004446">
    <property type="protein sequence ID" value="CAK9009269.1"/>
    <property type="molecule type" value="Genomic_DNA"/>
</dbReference>
<feature type="repeat" description="TPR" evidence="4">
    <location>
        <begin position="193"/>
        <end position="226"/>
    </location>
</feature>
<evidence type="ECO:0000313" key="7">
    <source>
        <dbReference type="Proteomes" id="UP001642484"/>
    </source>
</evidence>
<evidence type="ECO:0000259" key="5">
    <source>
        <dbReference type="PROSITE" id="PS50222"/>
    </source>
</evidence>
<organism evidence="6 7">
    <name type="scientific">Durusdinium trenchii</name>
    <dbReference type="NCBI Taxonomy" id="1381693"/>
    <lineage>
        <taxon>Eukaryota</taxon>
        <taxon>Sar</taxon>
        <taxon>Alveolata</taxon>
        <taxon>Dinophyceae</taxon>
        <taxon>Suessiales</taxon>
        <taxon>Symbiodiniaceae</taxon>
        <taxon>Durusdinium</taxon>
    </lineage>
</organism>
<dbReference type="PANTHER" id="PTHR44858:SF17">
    <property type="match status" value="1"/>
</dbReference>
<evidence type="ECO:0000313" key="6">
    <source>
        <dbReference type="EMBL" id="CAK9009269.1"/>
    </source>
</evidence>
<evidence type="ECO:0000256" key="2">
    <source>
        <dbReference type="ARBA" id="ARBA00022803"/>
    </source>
</evidence>
<accession>A0ABP0J4G6</accession>
<dbReference type="PROSITE" id="PS50005">
    <property type="entry name" value="TPR"/>
    <property type="match status" value="3"/>
</dbReference>
<reference evidence="6 7" key="1">
    <citation type="submission" date="2024-02" db="EMBL/GenBank/DDBJ databases">
        <authorList>
            <person name="Chen Y."/>
            <person name="Shah S."/>
            <person name="Dougan E. K."/>
            <person name="Thang M."/>
            <person name="Chan C."/>
        </authorList>
    </citation>
    <scope>NUCLEOTIDE SEQUENCE [LARGE SCALE GENOMIC DNA]</scope>
</reference>
<dbReference type="SUPFAM" id="SSF48452">
    <property type="entry name" value="TPR-like"/>
    <property type="match status" value="1"/>
</dbReference>
<dbReference type="CDD" id="cd00051">
    <property type="entry name" value="EFh"/>
    <property type="match status" value="1"/>
</dbReference>
<dbReference type="InterPro" id="IPR019734">
    <property type="entry name" value="TPR_rpt"/>
</dbReference>
<comment type="caution">
    <text evidence="6">The sequence shown here is derived from an EMBL/GenBank/DDBJ whole genome shotgun (WGS) entry which is preliminary data.</text>
</comment>
<dbReference type="Proteomes" id="UP001642484">
    <property type="component" value="Unassembled WGS sequence"/>
</dbReference>
<keyword evidence="1" id="KW-0677">Repeat</keyword>
<dbReference type="Gene3D" id="1.10.238.10">
    <property type="entry name" value="EF-hand"/>
    <property type="match status" value="1"/>
</dbReference>
<dbReference type="SUPFAM" id="SSF47473">
    <property type="entry name" value="EF-hand"/>
    <property type="match status" value="1"/>
</dbReference>
<name>A0ABP0J4G6_9DINO</name>
<dbReference type="PANTHER" id="PTHR44858">
    <property type="entry name" value="TETRATRICOPEPTIDE REPEAT PROTEIN 6"/>
    <property type="match status" value="1"/>
</dbReference>
<dbReference type="InterPro" id="IPR018247">
    <property type="entry name" value="EF_Hand_1_Ca_BS"/>
</dbReference>
<dbReference type="Gene3D" id="1.25.40.10">
    <property type="entry name" value="Tetratricopeptide repeat domain"/>
    <property type="match status" value="1"/>
</dbReference>
<dbReference type="Pfam" id="PF07721">
    <property type="entry name" value="TPR_4"/>
    <property type="match status" value="1"/>
</dbReference>
<dbReference type="InterPro" id="IPR050498">
    <property type="entry name" value="Ycf3"/>
</dbReference>